<evidence type="ECO:0000313" key="1">
    <source>
        <dbReference type="EMBL" id="GFY41568.1"/>
    </source>
</evidence>
<accession>A0A8X7BSF7</accession>
<dbReference type="Proteomes" id="UP000886998">
    <property type="component" value="Unassembled WGS sequence"/>
</dbReference>
<dbReference type="OrthoDB" id="10319269at2759"/>
<reference evidence="1" key="1">
    <citation type="submission" date="2020-08" db="EMBL/GenBank/DDBJ databases">
        <title>Multicomponent nature underlies the extraordinary mechanical properties of spider dragline silk.</title>
        <authorList>
            <person name="Kono N."/>
            <person name="Nakamura H."/>
            <person name="Mori M."/>
            <person name="Yoshida Y."/>
            <person name="Ohtoshi R."/>
            <person name="Malay A.D."/>
            <person name="Moran D.A.P."/>
            <person name="Tomita M."/>
            <person name="Numata K."/>
            <person name="Arakawa K."/>
        </authorList>
    </citation>
    <scope>NUCLEOTIDE SEQUENCE</scope>
</reference>
<dbReference type="AlphaFoldDB" id="A0A8X7BSF7"/>
<gene>
    <name evidence="1" type="ORF">TNIN_378961</name>
</gene>
<proteinExistence type="predicted"/>
<keyword evidence="2" id="KW-1185">Reference proteome</keyword>
<name>A0A8X7BSF7_9ARAC</name>
<protein>
    <submittedName>
        <fullName evidence="1">Uncharacterized protein</fullName>
    </submittedName>
</protein>
<organism evidence="1 2">
    <name type="scientific">Trichonephila inaurata madagascariensis</name>
    <dbReference type="NCBI Taxonomy" id="2747483"/>
    <lineage>
        <taxon>Eukaryota</taxon>
        <taxon>Metazoa</taxon>
        <taxon>Ecdysozoa</taxon>
        <taxon>Arthropoda</taxon>
        <taxon>Chelicerata</taxon>
        <taxon>Arachnida</taxon>
        <taxon>Araneae</taxon>
        <taxon>Araneomorphae</taxon>
        <taxon>Entelegynae</taxon>
        <taxon>Araneoidea</taxon>
        <taxon>Nephilidae</taxon>
        <taxon>Trichonephila</taxon>
        <taxon>Trichonephila inaurata</taxon>
    </lineage>
</organism>
<dbReference type="EMBL" id="BMAV01002577">
    <property type="protein sequence ID" value="GFY41568.1"/>
    <property type="molecule type" value="Genomic_DNA"/>
</dbReference>
<sequence>MPWPKTHLWGLFIIRIDRRPVVSVQSGRSILHSTNTFELPSLHAVPTALRFCVGVTHYAISCGWCISRCHLPSITPVAFIICVHP</sequence>
<comment type="caution">
    <text evidence="1">The sequence shown here is derived from an EMBL/GenBank/DDBJ whole genome shotgun (WGS) entry which is preliminary data.</text>
</comment>
<evidence type="ECO:0000313" key="2">
    <source>
        <dbReference type="Proteomes" id="UP000886998"/>
    </source>
</evidence>